<name>A0A433D1T7_9FUNG</name>
<evidence type="ECO:0000313" key="2">
    <source>
        <dbReference type="Proteomes" id="UP000268093"/>
    </source>
</evidence>
<dbReference type="Proteomes" id="UP000268093">
    <property type="component" value="Unassembled WGS sequence"/>
</dbReference>
<accession>A0A433D1T7</accession>
<evidence type="ECO:0000313" key="1">
    <source>
        <dbReference type="EMBL" id="RUP44794.1"/>
    </source>
</evidence>
<keyword evidence="2" id="KW-1185">Reference proteome</keyword>
<gene>
    <name evidence="1" type="ORF">BC936DRAFT_149002</name>
</gene>
<protein>
    <submittedName>
        <fullName evidence="1">Uncharacterized protein</fullName>
    </submittedName>
</protein>
<comment type="caution">
    <text evidence="1">The sequence shown here is derived from an EMBL/GenBank/DDBJ whole genome shotgun (WGS) entry which is preliminary data.</text>
</comment>
<dbReference type="EMBL" id="RBNI01008328">
    <property type="protein sequence ID" value="RUP44794.1"/>
    <property type="molecule type" value="Genomic_DNA"/>
</dbReference>
<sequence>MATKRIQSGSPRIIFILQSSLYIPTKPIPHLNPTTSYTSLKHVSALSLALSAPSLNTSSTYPSSALNLSLSVLIGASPSATTSVSLSLNTLLLCTSPSSRSTASTSMPRMAA</sequence>
<reference evidence="1 2" key="1">
    <citation type="journal article" date="2018" name="New Phytol.">
        <title>Phylogenomics of Endogonaceae and evolution of mycorrhizas within Mucoromycota.</title>
        <authorList>
            <person name="Chang Y."/>
            <person name="Desiro A."/>
            <person name="Na H."/>
            <person name="Sandor L."/>
            <person name="Lipzen A."/>
            <person name="Clum A."/>
            <person name="Barry K."/>
            <person name="Grigoriev I.V."/>
            <person name="Martin F.M."/>
            <person name="Stajich J.E."/>
            <person name="Smith M.E."/>
            <person name="Bonito G."/>
            <person name="Spatafora J.W."/>
        </authorList>
    </citation>
    <scope>NUCLEOTIDE SEQUENCE [LARGE SCALE GENOMIC DNA]</scope>
    <source>
        <strain evidence="1 2">GMNB39</strain>
    </source>
</reference>
<organism evidence="1 2">
    <name type="scientific">Jimgerdemannia flammicorona</name>
    <dbReference type="NCBI Taxonomy" id="994334"/>
    <lineage>
        <taxon>Eukaryota</taxon>
        <taxon>Fungi</taxon>
        <taxon>Fungi incertae sedis</taxon>
        <taxon>Mucoromycota</taxon>
        <taxon>Mucoromycotina</taxon>
        <taxon>Endogonomycetes</taxon>
        <taxon>Endogonales</taxon>
        <taxon>Endogonaceae</taxon>
        <taxon>Jimgerdemannia</taxon>
    </lineage>
</organism>
<dbReference type="AlphaFoldDB" id="A0A433D1T7"/>
<proteinExistence type="predicted"/>